<evidence type="ECO:0000256" key="1">
    <source>
        <dbReference type="SAM" id="SignalP"/>
    </source>
</evidence>
<feature type="signal peptide" evidence="1">
    <location>
        <begin position="1"/>
        <end position="23"/>
    </location>
</feature>
<protein>
    <submittedName>
        <fullName evidence="2">Uncharacterized protein</fullName>
    </submittedName>
</protein>
<sequence>MIIISYVIYLSVLFCGLNNTNETREENINVEYLNKIIKDFHRSKTEVGAKKCIFMPYLPKFSFSGKNNNSSWSFLIKDFENFDKITLFLTTFKQITLYKIKDVVICKNHLKIICSGIYMFFKNLVVSNKFNSGILALKHIRENNRKSFEKPKLKNVLCKAVTEYNMIRRNVNLSFYQFFCFHLLMFCDDERRRSCKNFSNIILNLLYEAMTSKNIDVHHPLVNKFFDVDRPIMISSNHICKTLNLSKIQAIFCSMYLRLFLTGKKDLFSADL</sequence>
<keyword evidence="3" id="KW-1185">Reference proteome</keyword>
<dbReference type="Proteomes" id="UP000034350">
    <property type="component" value="Unassembled WGS sequence"/>
</dbReference>
<gene>
    <name evidence="2" type="ORF">AAJ76_3900011898</name>
</gene>
<dbReference type="GeneID" id="36320364"/>
<organism evidence="2 3">
    <name type="scientific">Vairimorpha ceranae</name>
    <dbReference type="NCBI Taxonomy" id="40302"/>
    <lineage>
        <taxon>Eukaryota</taxon>
        <taxon>Fungi</taxon>
        <taxon>Fungi incertae sedis</taxon>
        <taxon>Microsporidia</taxon>
        <taxon>Nosematidae</taxon>
        <taxon>Vairimorpha</taxon>
    </lineage>
</organism>
<comment type="caution">
    <text evidence="2">The sequence shown here is derived from an EMBL/GenBank/DDBJ whole genome shotgun (WGS) entry which is preliminary data.</text>
</comment>
<evidence type="ECO:0000313" key="3">
    <source>
        <dbReference type="Proteomes" id="UP000034350"/>
    </source>
</evidence>
<dbReference type="EMBL" id="JPQZ01000039">
    <property type="protein sequence ID" value="KKO74911.1"/>
    <property type="molecule type" value="Genomic_DNA"/>
</dbReference>
<accession>A0A0F9WBM2</accession>
<dbReference type="VEuPathDB" id="MicrosporidiaDB:NCER_101657"/>
<proteinExistence type="predicted"/>
<dbReference type="VEuPathDB" id="MicrosporidiaDB:AAJ76_3900011898"/>
<reference evidence="2 3" key="1">
    <citation type="journal article" date="2015" name="Environ. Microbiol.">
        <title>Genome analyses suggest the presence of polyploidy and recent human-driven expansions in eight global populations of the honeybee pathogen Nosema ceranae.</title>
        <authorList>
            <person name="Pelin A."/>
            <person name="Selman M."/>
            <person name="Aris-Brosou S."/>
            <person name="Farinelli L."/>
            <person name="Corradi N."/>
        </authorList>
    </citation>
    <scope>NUCLEOTIDE SEQUENCE [LARGE SCALE GENOMIC DNA]</scope>
    <source>
        <strain evidence="2 3">PA08 1199</strain>
    </source>
</reference>
<keyword evidence="1" id="KW-0732">Signal</keyword>
<dbReference type="AlphaFoldDB" id="A0A0F9WBM2"/>
<dbReference type="RefSeq" id="XP_024330653.1">
    <property type="nucleotide sequence ID" value="XM_024475421.1"/>
</dbReference>
<evidence type="ECO:0000313" key="2">
    <source>
        <dbReference type="EMBL" id="KKO74911.1"/>
    </source>
</evidence>
<name>A0A0F9WBM2_9MICR</name>
<feature type="chain" id="PRO_5002529740" evidence="1">
    <location>
        <begin position="24"/>
        <end position="272"/>
    </location>
</feature>